<dbReference type="AlphaFoldDB" id="A0A6G3TT46"/>
<dbReference type="PANTHER" id="PTHR46696">
    <property type="entry name" value="P450, PUTATIVE (EUROFUNG)-RELATED"/>
    <property type="match status" value="1"/>
</dbReference>
<dbReference type="GO" id="GO:0005506">
    <property type="term" value="F:iron ion binding"/>
    <property type="evidence" value="ECO:0007669"/>
    <property type="project" value="InterPro"/>
</dbReference>
<keyword evidence="2" id="KW-0503">Monooxygenase</keyword>
<accession>A0A6G3TT46</accession>
<comment type="similarity">
    <text evidence="1 2">Belongs to the cytochrome P450 family.</text>
</comment>
<dbReference type="InterPro" id="IPR017972">
    <property type="entry name" value="Cyt_P450_CS"/>
</dbReference>
<dbReference type="PRINTS" id="PR00359">
    <property type="entry name" value="BP450"/>
</dbReference>
<organism evidence="3 4">
    <name type="scientific">Streptomyces rubrogriseus</name>
    <dbReference type="NCBI Taxonomy" id="194673"/>
    <lineage>
        <taxon>Bacteria</taxon>
        <taxon>Bacillati</taxon>
        <taxon>Actinomycetota</taxon>
        <taxon>Actinomycetes</taxon>
        <taxon>Kitasatosporales</taxon>
        <taxon>Streptomycetaceae</taxon>
        <taxon>Streptomyces</taxon>
        <taxon>Streptomyces violaceoruber group</taxon>
    </lineage>
</organism>
<keyword evidence="2" id="KW-0479">Metal-binding</keyword>
<dbReference type="SUPFAM" id="SSF48264">
    <property type="entry name" value="Cytochrome P450"/>
    <property type="match status" value="1"/>
</dbReference>
<dbReference type="GO" id="GO:0020037">
    <property type="term" value="F:heme binding"/>
    <property type="evidence" value="ECO:0007669"/>
    <property type="project" value="InterPro"/>
</dbReference>
<dbReference type="GO" id="GO:0036199">
    <property type="term" value="F:cholest-4-en-3-one 26-monooxygenase activity"/>
    <property type="evidence" value="ECO:0007669"/>
    <property type="project" value="TreeGrafter"/>
</dbReference>
<sequence>MTDSTVQDLPPVLQGFDLTDHHQFAAAPEGFPYQVFARLRDEAPVLRHPAGQSTDGEPFWVLSRHADIAQAANRPDVFSAQGGGGRPAGGSHLDDMPFGVLAGVIMPMLDNPRHRLIKHLLTPSATGSALAALEKDMRAFAESLVADSTGRGAIDLATDVCEPYAFGNLAVLLGVPPEDRARIASWAHDCTGFIERRSGLPSERSRETMLATQQYAGELLRLKQRHPAADLGSAMANGVFPADCGEPALTDHEREANLLLLLLTGAEQPRNTIAGGLLGLARHPEQWQALRADRSLLDGAVEEMLRWAPPNPYNRRTATRDVQVGDTLIRAGEKVTLWWPSANRDERAFPHADRFDIRRTLNPHMTFGHGNHYCLGSEVARLQVRLLLETLLDRVAEIRVLGDCVYQPSNKHTIVVDLPVELVPAQAPVH</sequence>
<dbReference type="GeneID" id="96650708"/>
<dbReference type="Gene3D" id="1.10.630.10">
    <property type="entry name" value="Cytochrome P450"/>
    <property type="match status" value="1"/>
</dbReference>
<dbReference type="EMBL" id="JAAGMQ010001256">
    <property type="protein sequence ID" value="NEC39782.1"/>
    <property type="molecule type" value="Genomic_DNA"/>
</dbReference>
<dbReference type="InterPro" id="IPR001128">
    <property type="entry name" value="Cyt_P450"/>
</dbReference>
<dbReference type="Pfam" id="PF00067">
    <property type="entry name" value="p450"/>
    <property type="match status" value="1"/>
</dbReference>
<dbReference type="GO" id="GO:0006707">
    <property type="term" value="P:cholesterol catabolic process"/>
    <property type="evidence" value="ECO:0007669"/>
    <property type="project" value="TreeGrafter"/>
</dbReference>
<keyword evidence="2" id="KW-0408">Iron</keyword>
<keyword evidence="2" id="KW-0349">Heme</keyword>
<gene>
    <name evidence="3" type="ORF">G3I66_42655</name>
</gene>
<dbReference type="InterPro" id="IPR002397">
    <property type="entry name" value="Cyt_P450_B"/>
</dbReference>
<dbReference type="PANTHER" id="PTHR46696:SF4">
    <property type="entry name" value="BIOTIN BIOSYNTHESIS CYTOCHROME P450"/>
    <property type="match status" value="1"/>
</dbReference>
<dbReference type="RefSeq" id="WP_109031524.1">
    <property type="nucleotide sequence ID" value="NZ_BEWD01000005.1"/>
</dbReference>
<evidence type="ECO:0000256" key="2">
    <source>
        <dbReference type="RuleBase" id="RU000461"/>
    </source>
</evidence>
<proteinExistence type="inferred from homology"/>
<evidence type="ECO:0000313" key="3">
    <source>
        <dbReference type="EMBL" id="NEC39782.1"/>
    </source>
</evidence>
<protein>
    <submittedName>
        <fullName evidence="3">Cytochrome P450</fullName>
    </submittedName>
</protein>
<comment type="caution">
    <text evidence="3">The sequence shown here is derived from an EMBL/GenBank/DDBJ whole genome shotgun (WGS) entry which is preliminary data.</text>
</comment>
<evidence type="ECO:0000256" key="1">
    <source>
        <dbReference type="ARBA" id="ARBA00010617"/>
    </source>
</evidence>
<dbReference type="InterPro" id="IPR036396">
    <property type="entry name" value="Cyt_P450_sf"/>
</dbReference>
<dbReference type="GO" id="GO:0008395">
    <property type="term" value="F:steroid hydroxylase activity"/>
    <property type="evidence" value="ECO:0007669"/>
    <property type="project" value="TreeGrafter"/>
</dbReference>
<reference evidence="3 4" key="1">
    <citation type="submission" date="2020-01" db="EMBL/GenBank/DDBJ databases">
        <title>Insect and environment-associated Actinomycetes.</title>
        <authorList>
            <person name="Currrie C."/>
            <person name="Chevrette M."/>
            <person name="Carlson C."/>
            <person name="Stubbendieck R."/>
            <person name="Wendt-Pienkowski E."/>
        </authorList>
    </citation>
    <scope>NUCLEOTIDE SEQUENCE [LARGE SCALE GENOMIC DNA]</scope>
    <source>
        <strain evidence="3 4">SID7739</strain>
    </source>
</reference>
<dbReference type="PROSITE" id="PS00086">
    <property type="entry name" value="CYTOCHROME_P450"/>
    <property type="match status" value="1"/>
</dbReference>
<keyword evidence="2" id="KW-0560">Oxidoreductase</keyword>
<name>A0A6G3TT46_9ACTN</name>
<evidence type="ECO:0000313" key="4">
    <source>
        <dbReference type="Proteomes" id="UP000475666"/>
    </source>
</evidence>
<dbReference type="Proteomes" id="UP000475666">
    <property type="component" value="Unassembled WGS sequence"/>
</dbReference>